<proteinExistence type="predicted"/>
<dbReference type="Proteomes" id="UP000662888">
    <property type="component" value="Chromosome"/>
</dbReference>
<dbReference type="RefSeq" id="WP_206090958.1">
    <property type="nucleotide sequence ID" value="NZ_CP065053.1"/>
</dbReference>
<dbReference type="Pfam" id="PF12697">
    <property type="entry name" value="Abhydrolase_6"/>
    <property type="match status" value="1"/>
</dbReference>
<dbReference type="EMBL" id="CP065053">
    <property type="protein sequence ID" value="QPI51354.1"/>
    <property type="molecule type" value="Genomic_DNA"/>
</dbReference>
<dbReference type="Gene3D" id="3.40.50.1820">
    <property type="entry name" value="alpha/beta hydrolase"/>
    <property type="match status" value="1"/>
</dbReference>
<evidence type="ECO:0000313" key="2">
    <source>
        <dbReference type="EMBL" id="QPI51354.1"/>
    </source>
</evidence>
<keyword evidence="2" id="KW-0378">Hydrolase</keyword>
<keyword evidence="3" id="KW-1185">Reference proteome</keyword>
<feature type="domain" description="AB hydrolase-1" evidence="1">
    <location>
        <begin position="14"/>
        <end position="221"/>
    </location>
</feature>
<dbReference type="SUPFAM" id="SSF53474">
    <property type="entry name" value="alpha/beta-Hydrolases"/>
    <property type="match status" value="1"/>
</dbReference>
<organism evidence="2 3">
    <name type="scientific">Massilia antarctica</name>
    <dbReference type="NCBI Taxonomy" id="2765360"/>
    <lineage>
        <taxon>Bacteria</taxon>
        <taxon>Pseudomonadati</taxon>
        <taxon>Pseudomonadota</taxon>
        <taxon>Betaproteobacteria</taxon>
        <taxon>Burkholderiales</taxon>
        <taxon>Oxalobacteraceae</taxon>
        <taxon>Telluria group</taxon>
        <taxon>Massilia</taxon>
    </lineage>
</organism>
<dbReference type="GO" id="GO:0016787">
    <property type="term" value="F:hydrolase activity"/>
    <property type="evidence" value="ECO:0007669"/>
    <property type="project" value="UniProtKB-KW"/>
</dbReference>
<accession>A0AA48WH60</accession>
<protein>
    <submittedName>
        <fullName evidence="2">Alpha/beta hydrolase</fullName>
    </submittedName>
</protein>
<dbReference type="InterPro" id="IPR029058">
    <property type="entry name" value="AB_hydrolase_fold"/>
</dbReference>
<evidence type="ECO:0000313" key="3">
    <source>
        <dbReference type="Proteomes" id="UP000662888"/>
    </source>
</evidence>
<gene>
    <name evidence="2" type="ORF">IV454_07490</name>
</gene>
<evidence type="ECO:0000259" key="1">
    <source>
        <dbReference type="Pfam" id="PF12697"/>
    </source>
</evidence>
<dbReference type="InterPro" id="IPR000073">
    <property type="entry name" value="AB_hydrolase_1"/>
</dbReference>
<name>A0AA48WH60_9BURK</name>
<reference evidence="2 3" key="1">
    <citation type="submission" date="2020-11" db="EMBL/GenBank/DDBJ databases">
        <authorList>
            <person name="Sun Q."/>
        </authorList>
    </citation>
    <scope>NUCLEOTIDE SEQUENCE [LARGE SCALE GENOMIC DNA]</scope>
    <source>
        <strain evidence="2 3">P8398</strain>
    </source>
</reference>
<sequence>MTEHQGPHAAMATLVLLPGMDGSGDLFAGFVSALGDRVEAIVISYPPALALGYAGLTEHARAQLPLDRPFVLVGESFSGPVAIALAAARPPGLIGLVLCCTFARTPRPLLAPLGPLVSLLPMSSKLTVLIAPFLLGFGAPLALRRALRRALDQVPQARLRSRLREVMAVDYTARARTIAVPVLYLQATRDCIVPAAAARLLASLCPDWRLVALRGPHLLLQTCPRHSASAVRDFVADVTSETRQ</sequence>